<dbReference type="Proteomes" id="UP000697127">
    <property type="component" value="Unassembled WGS sequence"/>
</dbReference>
<evidence type="ECO:0000256" key="1">
    <source>
        <dbReference type="ARBA" id="ARBA00009250"/>
    </source>
</evidence>
<feature type="domain" description="Vps16 C-terminal" evidence="3">
    <location>
        <begin position="543"/>
        <end position="862"/>
    </location>
</feature>
<evidence type="ECO:0000313" key="6">
    <source>
        <dbReference type="Proteomes" id="UP000697127"/>
    </source>
</evidence>
<protein>
    <recommendedName>
        <fullName evidence="2">Probable vacuolar protein sorting-associated protein 16 homolog</fullName>
    </recommendedName>
</protein>
<organism evidence="5 6">
    <name type="scientific">Pichia californica</name>
    <dbReference type="NCBI Taxonomy" id="460514"/>
    <lineage>
        <taxon>Eukaryota</taxon>
        <taxon>Fungi</taxon>
        <taxon>Dikarya</taxon>
        <taxon>Ascomycota</taxon>
        <taxon>Saccharomycotina</taxon>
        <taxon>Pichiomycetes</taxon>
        <taxon>Pichiales</taxon>
        <taxon>Pichiaceae</taxon>
        <taxon>Pichia</taxon>
    </lineage>
</organism>
<accession>A0A9P7BFQ3</accession>
<gene>
    <name evidence="5" type="ORF">C6P40_001246</name>
</gene>
<comment type="caution">
    <text evidence="5">The sequence shown here is derived from an EMBL/GenBank/DDBJ whole genome shotgun (WGS) entry which is preliminary data.</text>
</comment>
<comment type="function">
    <text evidence="2">Essential for vacuolar protein sorting. Required for vacuole biogenesis, stability and to maintain vacuole morphology.</text>
</comment>
<reference evidence="5" key="1">
    <citation type="submission" date="2020-11" db="EMBL/GenBank/DDBJ databases">
        <title>Kefir isolates.</title>
        <authorList>
            <person name="Marcisauskas S."/>
            <person name="Kim Y."/>
            <person name="Blasche S."/>
        </authorList>
    </citation>
    <scope>NUCLEOTIDE SEQUENCE</scope>
    <source>
        <strain evidence="5">Olga-1</strain>
    </source>
</reference>
<dbReference type="Pfam" id="PF04840">
    <property type="entry name" value="Vps16_C"/>
    <property type="match status" value="1"/>
</dbReference>
<name>A0A9P7BFQ3_9ASCO</name>
<dbReference type="PIRSF" id="PIRSF007949">
    <property type="entry name" value="VPS16"/>
    <property type="match status" value="1"/>
</dbReference>
<dbReference type="PANTHER" id="PTHR12811:SF0">
    <property type="entry name" value="VACUOLAR PROTEIN SORTING-ASSOCIATED PROTEIN 16 HOMOLOG"/>
    <property type="match status" value="1"/>
</dbReference>
<dbReference type="EMBL" id="PUHW01000017">
    <property type="protein sequence ID" value="KAG0690812.1"/>
    <property type="molecule type" value="Genomic_DNA"/>
</dbReference>
<keyword evidence="2" id="KW-0653">Protein transport</keyword>
<keyword evidence="2" id="KW-0813">Transport</keyword>
<keyword evidence="6" id="KW-1185">Reference proteome</keyword>
<evidence type="ECO:0000256" key="2">
    <source>
        <dbReference type="PIRNR" id="PIRNR007949"/>
    </source>
</evidence>
<dbReference type="PANTHER" id="PTHR12811">
    <property type="entry name" value="VACUOLAR PROTEIN SORTING VPS16"/>
    <property type="match status" value="1"/>
</dbReference>
<evidence type="ECO:0000259" key="3">
    <source>
        <dbReference type="Pfam" id="PF04840"/>
    </source>
</evidence>
<dbReference type="InterPro" id="IPR006925">
    <property type="entry name" value="Vps16_C"/>
</dbReference>
<dbReference type="InterPro" id="IPR006926">
    <property type="entry name" value="Vps16_N"/>
</dbReference>
<sequence>MSVSNPSLSWELLDTVFYRSRICYDNINWPIDSENINSNNNEFSLNNYFVSIGPFASILALYPKPSSNNYLSNKIIICSSSGNLIFTINWNFINNPICEIGWSENNELIIVLKSGKYRIYYNYEGDFEEFDIFNIINLPLNLSSNLSIIKVIFSKSGFVIQTSNNNFIYIQNNNLRNPSISTIIQFPQLVIKQDSMIIEPYHILSWNLNSIPDNSIKSLSKLKLFIFTSAGLLILNKNTPIDQLPSFKHSSLLNSISLVNISPNNNFAALYCSLSYRLYILDGNFNDLLVQHDLEKNLSSQPTSISWCSNDVVVLSYFDYISVIGPSSDSVNFFTNGNSFIRGEIDGLYYLTNNQLNFFSKVSKITEDTFKIGSTSPSAILIDAIDYLDKHSPKANDHLEIIDNNLVIAVDNCIRASSEEFDLYWQKKLLRAASFGKINLDLYNPIEFVQTCDYLRILNIIRSQEIGIFLTYNQLINIGIEKLIDILLLRKLHYLCIKIVEFLNLPNFKILTNWASYKLKNSSNINDDELLSILYNKLKNSKIDWTKIAYISYIEGREKLARNLLSYEPNTLKKIEFLLDININTKGDELDYALIKANEDGDVDCIILILYELFNSMSNAEFFKKIDDKFNAIGILKNIVYQMDPNFEMLRNFMFQYDDIIGLIIYDILNEKDLTDKKKLIKLQSLTSSSKSTQYLSILLKQQIKLINLQKEDLQIKFNDLIIPNESLIKTIEKIIPIDLKYACSIASKFQINNKQLAFTILKTLSKKNDKFSELYDYATLNGGGKLIGFESFYYQLAKNGEKRQAGLYIPLCKNLTTKQIIKAYICCGMWKEAVFEASNKNEIEILKAMRDSRDGWEAKIASDEIERLGK</sequence>
<dbReference type="Pfam" id="PF04841">
    <property type="entry name" value="Vps16_N"/>
    <property type="match status" value="1"/>
</dbReference>
<proteinExistence type="inferred from homology"/>
<dbReference type="GO" id="GO:0006886">
    <property type="term" value="P:intracellular protein transport"/>
    <property type="evidence" value="ECO:0007669"/>
    <property type="project" value="InterPro"/>
</dbReference>
<evidence type="ECO:0000259" key="4">
    <source>
        <dbReference type="Pfam" id="PF04841"/>
    </source>
</evidence>
<feature type="domain" description="Vps16 N-terminal" evidence="4">
    <location>
        <begin position="6"/>
        <end position="449"/>
    </location>
</feature>
<evidence type="ECO:0000313" key="5">
    <source>
        <dbReference type="EMBL" id="KAG0690812.1"/>
    </source>
</evidence>
<comment type="similarity">
    <text evidence="1 2">Belongs to the VPS16 family.</text>
</comment>
<dbReference type="GO" id="GO:0003779">
    <property type="term" value="F:actin binding"/>
    <property type="evidence" value="ECO:0007669"/>
    <property type="project" value="TreeGrafter"/>
</dbReference>
<dbReference type="GO" id="GO:0042144">
    <property type="term" value="P:vacuole fusion, non-autophagic"/>
    <property type="evidence" value="ECO:0007669"/>
    <property type="project" value="TreeGrafter"/>
</dbReference>
<dbReference type="GO" id="GO:0005768">
    <property type="term" value="C:endosome"/>
    <property type="evidence" value="ECO:0007669"/>
    <property type="project" value="TreeGrafter"/>
</dbReference>
<dbReference type="GO" id="GO:0030897">
    <property type="term" value="C:HOPS complex"/>
    <property type="evidence" value="ECO:0007669"/>
    <property type="project" value="TreeGrafter"/>
</dbReference>
<dbReference type="GO" id="GO:0016197">
    <property type="term" value="P:endosomal transport"/>
    <property type="evidence" value="ECO:0007669"/>
    <property type="project" value="TreeGrafter"/>
</dbReference>
<dbReference type="AlphaFoldDB" id="A0A9P7BFQ3"/>
<dbReference type="InterPro" id="IPR016534">
    <property type="entry name" value="VPS16"/>
</dbReference>